<sequence>MLSRIALTSPTARRLFASSTKAAASSRDITRIDPNTLPTMSQAVVHKDIVYLSGQVDGTAPDLEGQMKNVLAKIDSLLENAGTDKSRLITSNIWLKDIGNDFGKMNEIWNAWVDPENKPVRATVESNLAFPNMLVEVQVTAAKK</sequence>
<dbReference type="Pfam" id="PF01042">
    <property type="entry name" value="Ribonuc_L-PSP"/>
    <property type="match status" value="1"/>
</dbReference>
<dbReference type="Gene3D" id="3.30.1330.40">
    <property type="entry name" value="RutC-like"/>
    <property type="match status" value="1"/>
</dbReference>
<dbReference type="PANTHER" id="PTHR47328:SF1">
    <property type="entry name" value="RUTC FAMILY PROTEIN YOAB"/>
    <property type="match status" value="1"/>
</dbReference>
<dbReference type="InterPro" id="IPR035959">
    <property type="entry name" value="RutC-like_sf"/>
</dbReference>
<protein>
    <submittedName>
        <fullName evidence="1">Uncharacterized protein</fullName>
    </submittedName>
</protein>
<dbReference type="SUPFAM" id="SSF55298">
    <property type="entry name" value="YjgF-like"/>
    <property type="match status" value="1"/>
</dbReference>
<dbReference type="PANTHER" id="PTHR47328">
    <property type="match status" value="1"/>
</dbReference>
<dbReference type="InterPro" id="IPR035709">
    <property type="entry name" value="YoaB-like"/>
</dbReference>
<dbReference type="CDD" id="cd06150">
    <property type="entry name" value="YjgF_YER057c_UK114_like_2"/>
    <property type="match status" value="1"/>
</dbReference>
<reference evidence="1" key="1">
    <citation type="submission" date="2021-01" db="EMBL/GenBank/DDBJ databases">
        <authorList>
            <person name="Corre E."/>
            <person name="Pelletier E."/>
            <person name="Niang G."/>
            <person name="Scheremetjew M."/>
            <person name="Finn R."/>
            <person name="Kale V."/>
            <person name="Holt S."/>
            <person name="Cochrane G."/>
            <person name="Meng A."/>
            <person name="Brown T."/>
            <person name="Cohen L."/>
        </authorList>
    </citation>
    <scope>NUCLEOTIDE SEQUENCE</scope>
    <source>
        <strain evidence="1">Isolate 1302-5</strain>
    </source>
</reference>
<name>A0A7S4MKQ3_9STRA</name>
<gene>
    <name evidence="1" type="ORF">OAUR00152_LOCUS10802</name>
</gene>
<accession>A0A7S4MKQ3</accession>
<proteinExistence type="predicted"/>
<dbReference type="EMBL" id="HBKQ01015971">
    <property type="protein sequence ID" value="CAE2227766.1"/>
    <property type="molecule type" value="Transcribed_RNA"/>
</dbReference>
<evidence type="ECO:0000313" key="1">
    <source>
        <dbReference type="EMBL" id="CAE2227766.1"/>
    </source>
</evidence>
<dbReference type="InterPro" id="IPR006175">
    <property type="entry name" value="YjgF/YER057c/UK114"/>
</dbReference>
<organism evidence="1">
    <name type="scientific">Odontella aurita</name>
    <dbReference type="NCBI Taxonomy" id="265563"/>
    <lineage>
        <taxon>Eukaryota</taxon>
        <taxon>Sar</taxon>
        <taxon>Stramenopiles</taxon>
        <taxon>Ochrophyta</taxon>
        <taxon>Bacillariophyta</taxon>
        <taxon>Mediophyceae</taxon>
        <taxon>Biddulphiophycidae</taxon>
        <taxon>Eupodiscales</taxon>
        <taxon>Odontellaceae</taxon>
        <taxon>Odontella</taxon>
    </lineage>
</organism>
<dbReference type="AlphaFoldDB" id="A0A7S4MKQ3"/>